<dbReference type="AlphaFoldDB" id="A0A0F9LZ15"/>
<name>A0A0F9LZ15_9ZZZZ</name>
<dbReference type="EMBL" id="LAZR01009951">
    <property type="protein sequence ID" value="KKM69665.1"/>
    <property type="molecule type" value="Genomic_DNA"/>
</dbReference>
<accession>A0A0F9LZ15</accession>
<evidence type="ECO:0000313" key="1">
    <source>
        <dbReference type="EMBL" id="KKM69665.1"/>
    </source>
</evidence>
<protein>
    <submittedName>
        <fullName evidence="1">Uncharacterized protein</fullName>
    </submittedName>
</protein>
<proteinExistence type="predicted"/>
<gene>
    <name evidence="1" type="ORF">LCGC14_1448610</name>
</gene>
<comment type="caution">
    <text evidence="1">The sequence shown here is derived from an EMBL/GenBank/DDBJ whole genome shotgun (WGS) entry which is preliminary data.</text>
</comment>
<reference evidence="1" key="1">
    <citation type="journal article" date="2015" name="Nature">
        <title>Complex archaea that bridge the gap between prokaryotes and eukaryotes.</title>
        <authorList>
            <person name="Spang A."/>
            <person name="Saw J.H."/>
            <person name="Jorgensen S.L."/>
            <person name="Zaremba-Niedzwiedzka K."/>
            <person name="Martijn J."/>
            <person name="Lind A.E."/>
            <person name="van Eijk R."/>
            <person name="Schleper C."/>
            <person name="Guy L."/>
            <person name="Ettema T.J."/>
        </authorList>
    </citation>
    <scope>NUCLEOTIDE SEQUENCE</scope>
</reference>
<sequence length="69" mass="8321">MNKKIRVQDVFKSDLIPPNEINIMEMWLNSRVEKLEKLSDEKLKTLGERDKYSPDSKLAREILYRRNQK</sequence>
<organism evidence="1">
    <name type="scientific">marine sediment metagenome</name>
    <dbReference type="NCBI Taxonomy" id="412755"/>
    <lineage>
        <taxon>unclassified sequences</taxon>
        <taxon>metagenomes</taxon>
        <taxon>ecological metagenomes</taxon>
    </lineage>
</organism>